<comment type="caution">
    <text evidence="1">The sequence shown here is derived from an EMBL/GenBank/DDBJ whole genome shotgun (WGS) entry which is preliminary data.</text>
</comment>
<proteinExistence type="predicted"/>
<dbReference type="EMBL" id="JANVFT010000026">
    <property type="protein sequence ID" value="KAJ4496651.1"/>
    <property type="molecule type" value="Genomic_DNA"/>
</dbReference>
<gene>
    <name evidence="1" type="ORF">C8R41DRAFT_253836</name>
</gene>
<protein>
    <submittedName>
        <fullName evidence="1">Uncharacterized protein</fullName>
    </submittedName>
</protein>
<accession>A0ABQ8VK57</accession>
<sequence length="82" mass="9138">MKMKRNLSDMGIRSGSSDKFTADDARSLMLRTEDSILRTIAVGGVLYRGNWLVSSSNPEEVEFVVASNVKDANQWSIGWIKT</sequence>
<name>A0ABQ8VK57_9AGAR</name>
<evidence type="ECO:0000313" key="1">
    <source>
        <dbReference type="EMBL" id="KAJ4496651.1"/>
    </source>
</evidence>
<organism evidence="1 2">
    <name type="scientific">Lentinula lateritia</name>
    <dbReference type="NCBI Taxonomy" id="40482"/>
    <lineage>
        <taxon>Eukaryota</taxon>
        <taxon>Fungi</taxon>
        <taxon>Dikarya</taxon>
        <taxon>Basidiomycota</taxon>
        <taxon>Agaricomycotina</taxon>
        <taxon>Agaricomycetes</taxon>
        <taxon>Agaricomycetidae</taxon>
        <taxon>Agaricales</taxon>
        <taxon>Marasmiineae</taxon>
        <taxon>Omphalotaceae</taxon>
        <taxon>Lentinula</taxon>
    </lineage>
</organism>
<reference evidence="1" key="1">
    <citation type="submission" date="2022-08" db="EMBL/GenBank/DDBJ databases">
        <title>A Global Phylogenomic Analysis of the Shiitake Genus Lentinula.</title>
        <authorList>
            <consortium name="DOE Joint Genome Institute"/>
            <person name="Sierra-Patev S."/>
            <person name="Min B."/>
            <person name="Naranjo-Ortiz M."/>
            <person name="Looney B."/>
            <person name="Konkel Z."/>
            <person name="Slot J.C."/>
            <person name="Sakamoto Y."/>
            <person name="Steenwyk J.L."/>
            <person name="Rokas A."/>
            <person name="Carro J."/>
            <person name="Camarero S."/>
            <person name="Ferreira P."/>
            <person name="Molpeceres G."/>
            <person name="Ruiz-Duenas F.J."/>
            <person name="Serrano A."/>
            <person name="Henrissat B."/>
            <person name="Drula E."/>
            <person name="Hughes K.W."/>
            <person name="Mata J.L."/>
            <person name="Ishikawa N.K."/>
            <person name="Vargas-Isla R."/>
            <person name="Ushijima S."/>
            <person name="Smith C.A."/>
            <person name="Ahrendt S."/>
            <person name="Andreopoulos W."/>
            <person name="He G."/>
            <person name="Labutti K."/>
            <person name="Lipzen A."/>
            <person name="Ng V."/>
            <person name="Riley R."/>
            <person name="Sandor L."/>
            <person name="Barry K."/>
            <person name="Martinez A.T."/>
            <person name="Xiao Y."/>
            <person name="Gibbons J.G."/>
            <person name="Terashima K."/>
            <person name="Grigoriev I.V."/>
            <person name="Hibbett D.S."/>
        </authorList>
    </citation>
    <scope>NUCLEOTIDE SEQUENCE</scope>
    <source>
        <strain evidence="1">RHP3577 ss4</strain>
    </source>
</reference>
<dbReference type="Proteomes" id="UP001150217">
    <property type="component" value="Unassembled WGS sequence"/>
</dbReference>
<keyword evidence="2" id="KW-1185">Reference proteome</keyword>
<evidence type="ECO:0000313" key="2">
    <source>
        <dbReference type="Proteomes" id="UP001150217"/>
    </source>
</evidence>